<feature type="region of interest" description="Disordered" evidence="1">
    <location>
        <begin position="135"/>
        <end position="170"/>
    </location>
</feature>
<dbReference type="Proteomes" id="UP000188268">
    <property type="component" value="Unassembled WGS sequence"/>
</dbReference>
<dbReference type="AlphaFoldDB" id="A0A1R3G1F5"/>
<name>A0A1R3G1F5_COCAP</name>
<comment type="caution">
    <text evidence="3">The sequence shown here is derived from an EMBL/GenBank/DDBJ whole genome shotgun (WGS) entry which is preliminary data.</text>
</comment>
<dbReference type="PANTHER" id="PTHR46235:SF3">
    <property type="entry name" value="PHD FINGER-CONTAINING PROTEIN DDB_G0268158"/>
    <property type="match status" value="1"/>
</dbReference>
<evidence type="ECO:0000256" key="1">
    <source>
        <dbReference type="SAM" id="MobiDB-lite"/>
    </source>
</evidence>
<dbReference type="InterPro" id="IPR036460">
    <property type="entry name" value="Cu_amine_oxidase_C_sf"/>
</dbReference>
<dbReference type="GO" id="GO:0048038">
    <property type="term" value="F:quinone binding"/>
    <property type="evidence" value="ECO:0007669"/>
    <property type="project" value="InterPro"/>
</dbReference>
<protein>
    <submittedName>
        <fullName evidence="3">Copper amine oxidase</fullName>
    </submittedName>
</protein>
<dbReference type="GO" id="GO:0005507">
    <property type="term" value="F:copper ion binding"/>
    <property type="evidence" value="ECO:0007669"/>
    <property type="project" value="InterPro"/>
</dbReference>
<accession>A0A1R3G1F5</accession>
<proteinExistence type="predicted"/>
<evidence type="ECO:0000313" key="4">
    <source>
        <dbReference type="Proteomes" id="UP000188268"/>
    </source>
</evidence>
<dbReference type="PANTHER" id="PTHR46235">
    <property type="entry name" value="PHD FINGER-CONTAINING PROTEIN DDB_G0268158"/>
    <property type="match status" value="1"/>
</dbReference>
<reference evidence="3 4" key="1">
    <citation type="submission" date="2013-09" db="EMBL/GenBank/DDBJ databases">
        <title>Corchorus capsularis genome sequencing.</title>
        <authorList>
            <person name="Alam M."/>
            <person name="Haque M.S."/>
            <person name="Islam M.S."/>
            <person name="Emdad E.M."/>
            <person name="Islam M.M."/>
            <person name="Ahmed B."/>
            <person name="Halim A."/>
            <person name="Hossen Q.M.M."/>
            <person name="Hossain M.Z."/>
            <person name="Ahmed R."/>
            <person name="Khan M.M."/>
            <person name="Islam R."/>
            <person name="Rashid M.M."/>
            <person name="Khan S.A."/>
            <person name="Rahman M.S."/>
            <person name="Alam M."/>
        </authorList>
    </citation>
    <scope>NUCLEOTIDE SEQUENCE [LARGE SCALE GENOMIC DNA]</scope>
    <source>
        <strain evidence="4">cv. CVL-1</strain>
        <tissue evidence="3">Whole seedling</tissue>
    </source>
</reference>
<dbReference type="Pfam" id="PF01179">
    <property type="entry name" value="Cu_amine_oxid"/>
    <property type="match status" value="1"/>
</dbReference>
<dbReference type="InterPro" id="IPR015798">
    <property type="entry name" value="Cu_amine_oxidase_C"/>
</dbReference>
<dbReference type="Gene3D" id="2.70.98.20">
    <property type="entry name" value="Copper amine oxidase, catalytic domain"/>
    <property type="match status" value="1"/>
</dbReference>
<dbReference type="GO" id="GO:0009308">
    <property type="term" value="P:amine metabolic process"/>
    <property type="evidence" value="ECO:0007669"/>
    <property type="project" value="InterPro"/>
</dbReference>
<gene>
    <name evidence="3" type="ORF">CCACVL1_29489</name>
</gene>
<organism evidence="3 4">
    <name type="scientific">Corchorus capsularis</name>
    <name type="common">Jute</name>
    <dbReference type="NCBI Taxonomy" id="210143"/>
    <lineage>
        <taxon>Eukaryota</taxon>
        <taxon>Viridiplantae</taxon>
        <taxon>Streptophyta</taxon>
        <taxon>Embryophyta</taxon>
        <taxon>Tracheophyta</taxon>
        <taxon>Spermatophyta</taxon>
        <taxon>Magnoliopsida</taxon>
        <taxon>eudicotyledons</taxon>
        <taxon>Gunneridae</taxon>
        <taxon>Pentapetalae</taxon>
        <taxon>rosids</taxon>
        <taxon>malvids</taxon>
        <taxon>Malvales</taxon>
        <taxon>Malvaceae</taxon>
        <taxon>Grewioideae</taxon>
        <taxon>Apeibeae</taxon>
        <taxon>Corchorus</taxon>
    </lineage>
</organism>
<dbReference type="Gramene" id="OMO51932">
    <property type="protein sequence ID" value="OMO51932"/>
    <property type="gene ID" value="CCACVL1_29489"/>
</dbReference>
<dbReference type="EMBL" id="AWWV01015653">
    <property type="protein sequence ID" value="OMO51932.1"/>
    <property type="molecule type" value="Genomic_DNA"/>
</dbReference>
<dbReference type="STRING" id="210143.A0A1R3G1F5"/>
<evidence type="ECO:0000313" key="3">
    <source>
        <dbReference type="EMBL" id="OMO51932.1"/>
    </source>
</evidence>
<dbReference type="OrthoDB" id="5379943at2759"/>
<dbReference type="GO" id="GO:0008131">
    <property type="term" value="F:primary methylamine oxidase activity"/>
    <property type="evidence" value="ECO:0007669"/>
    <property type="project" value="InterPro"/>
</dbReference>
<sequence>MASPVSVKEYVLLDRNAKPISMCVLPLWSEKTKSIGDLKTDFYLEGVTGNGVPIKKITEAVIAWRFELSSPQPEIFVLSKEGELWFALQNPRKSFETTVRQVLVTVHWMHFMKWKYDKVKAPEISVWNHLQQDLRAHDDGGPGQNGGGEISDTSRGIPVPKSSGTDYRYSAQKKPPQMELLNPISIEQPKGPSFRIEDGHRVKWANWEFHLKADQRAGLMYKGFASELFLPYTDLDESCELGSSELTSVFTHQLSEEEVRDQEWPARSHDDEVDDVLDMMGVRRNIREQNRMFRSYGVAVALWPIHWFPREEDIPFMLRRDLASQGTLSVIRDHRVVFSNGWLRGYEDAAFL</sequence>
<evidence type="ECO:0000259" key="2">
    <source>
        <dbReference type="Pfam" id="PF01179"/>
    </source>
</evidence>
<keyword evidence="4" id="KW-1185">Reference proteome</keyword>
<dbReference type="SUPFAM" id="SSF49998">
    <property type="entry name" value="Amine oxidase catalytic domain"/>
    <property type="match status" value="1"/>
</dbReference>
<feature type="domain" description="Copper amine oxidase catalytic" evidence="2">
    <location>
        <begin position="185"/>
        <end position="220"/>
    </location>
</feature>